<gene>
    <name evidence="1" type="ORF">METZ01_LOCUS85514</name>
</gene>
<evidence type="ECO:0000313" key="1">
    <source>
        <dbReference type="EMBL" id="SVA32660.1"/>
    </source>
</evidence>
<accession>A0A381UX27</accession>
<dbReference type="EMBL" id="UINC01007319">
    <property type="protein sequence ID" value="SVA32660.1"/>
    <property type="molecule type" value="Genomic_DNA"/>
</dbReference>
<protein>
    <submittedName>
        <fullName evidence="1">Uncharacterized protein</fullName>
    </submittedName>
</protein>
<proteinExistence type="predicted"/>
<dbReference type="AlphaFoldDB" id="A0A381UX27"/>
<organism evidence="1">
    <name type="scientific">marine metagenome</name>
    <dbReference type="NCBI Taxonomy" id="408172"/>
    <lineage>
        <taxon>unclassified sequences</taxon>
        <taxon>metagenomes</taxon>
        <taxon>ecological metagenomes</taxon>
    </lineage>
</organism>
<sequence>MLSLVRMGVNRFAAPRFLAVSGCLVTVVLLAATSALAQATGIPRTAWDAPDLSGYWEYRTTTPLQRPEEFADKARLTGEEIAAYLPGRLEAIGRERDLQLNADWWEPGALTDGRTSLITDPSNGRLPTMTDAARHRANTLGLRSRSRPADGPEDRERYERCIMGRTVPLMAVAPNRLLQIFQTPGYVVILHEQNSDVRVIPIGSSRVLPAAFRQWQGQSRGRWEGDTLVVETSNFNGAWTLNGTSANMRVVERFTLSPDGTIHFAFTIDDAESFGRPWTVTFPVTPATGPLFENACHEGNYSMPLILSGARAQERAERGTSR</sequence>
<name>A0A381UX27_9ZZZZ</name>
<reference evidence="1" key="1">
    <citation type="submission" date="2018-05" db="EMBL/GenBank/DDBJ databases">
        <authorList>
            <person name="Lanie J.A."/>
            <person name="Ng W.-L."/>
            <person name="Kazmierczak K.M."/>
            <person name="Andrzejewski T.M."/>
            <person name="Davidsen T.M."/>
            <person name="Wayne K.J."/>
            <person name="Tettelin H."/>
            <person name="Glass J.I."/>
            <person name="Rusch D."/>
            <person name="Podicherti R."/>
            <person name="Tsui H.-C.T."/>
            <person name="Winkler M.E."/>
        </authorList>
    </citation>
    <scope>NUCLEOTIDE SEQUENCE</scope>
</reference>